<dbReference type="InterPro" id="IPR005311">
    <property type="entry name" value="PBP_dimer"/>
</dbReference>
<reference evidence="6" key="1">
    <citation type="submission" date="2022-09" db="EMBL/GenBank/DDBJ databases">
        <title>Rhodovastum sp. nov. RN2-1 isolated from soil in Seongnam, South Korea.</title>
        <authorList>
            <person name="Le N.T."/>
        </authorList>
    </citation>
    <scope>NUCLEOTIDE SEQUENCE</scope>
    <source>
        <strain evidence="6">RN2-1</strain>
    </source>
</reference>
<keyword evidence="2" id="KW-0645">Protease</keyword>
<keyword evidence="2" id="KW-0378">Hydrolase</keyword>
<dbReference type="SUPFAM" id="SSF56519">
    <property type="entry name" value="Penicillin binding protein dimerisation domain"/>
    <property type="match status" value="1"/>
</dbReference>
<reference evidence="6" key="2">
    <citation type="submission" date="2022-10" db="EMBL/GenBank/DDBJ databases">
        <authorList>
            <person name="Trinh H.N."/>
        </authorList>
    </citation>
    <scope>NUCLEOTIDE SEQUENCE</scope>
    <source>
        <strain evidence="6">RN2-1</strain>
    </source>
</reference>
<dbReference type="PANTHER" id="PTHR30627:SF1">
    <property type="entry name" value="PEPTIDOGLYCAN D,D-TRANSPEPTIDASE FTSI"/>
    <property type="match status" value="1"/>
</dbReference>
<evidence type="ECO:0000256" key="1">
    <source>
        <dbReference type="ARBA" id="ARBA00004370"/>
    </source>
</evidence>
<dbReference type="GO" id="GO:0071555">
    <property type="term" value="P:cell wall organization"/>
    <property type="evidence" value="ECO:0007669"/>
    <property type="project" value="TreeGrafter"/>
</dbReference>
<dbReference type="AlphaFoldDB" id="A0AA41YPW2"/>
<dbReference type="PANTHER" id="PTHR30627">
    <property type="entry name" value="PEPTIDOGLYCAN D,D-TRANSPEPTIDASE"/>
    <property type="match status" value="1"/>
</dbReference>
<dbReference type="Gene3D" id="3.90.1310.10">
    <property type="entry name" value="Penicillin-binding protein 2a (Domain 2)"/>
    <property type="match status" value="1"/>
</dbReference>
<dbReference type="GO" id="GO:0005886">
    <property type="term" value="C:plasma membrane"/>
    <property type="evidence" value="ECO:0007669"/>
    <property type="project" value="TreeGrafter"/>
</dbReference>
<gene>
    <name evidence="6" type="ORF">OL599_25660</name>
</gene>
<feature type="domain" description="Penicillin-binding protein transpeptidase" evidence="4">
    <location>
        <begin position="277"/>
        <end position="560"/>
    </location>
</feature>
<dbReference type="Gene3D" id="3.30.450.330">
    <property type="match status" value="1"/>
</dbReference>
<feature type="domain" description="Penicillin-binding protein dimerisation" evidence="5">
    <location>
        <begin position="115"/>
        <end position="224"/>
    </location>
</feature>
<accession>A0AA41YPW2</accession>
<sequence length="623" mass="66988">MTDFAPDPPSPSAIARRFGAPHAAAVPRMENVRVTAPDLARRASMEKTRGRLVLAACGFALLFSVLALKLTDATVIDPVRPKPVAQVRRPEPPPPPGPTGTAMLAAAPVDLGLRAARATITDRNGEILAISLPTASLYANPRELFDVEGAVRKLKSVVPRLDEDELRKRLSEETKQFVYLARQITPREQLQINALGIPGIDFESTERRRYPLGRVAAQVLGGVDVDGHGVAGVERFFDQRLRDSPQPLKLSLDVRVQAVVRDELSKAMAEFQAIGACGIVMDVRTGEVLAMVSLPDYDANDVGRASTEQRFNRNVTGMYEPGSTFKLQTASMALDTGTVQIWNGFDATAPIRIGRFTISDFQGKHRWLYVPEILAYSSNIGAARMAEAVGAERQRQWMDRMGMLSRIGIELPEVGSPLAPPAANWKEIATLTIGFGHGIAVSPLHVVTGTAAIANGGILYRPTIVAAEHDAPPRQGIRVMQQTTSDTMRRLMRLVVTDGYGKSAEVPGYYVGGKTGTAEKISHHGYNRNSRVSAFMSAFPMNAPRYAVYMMLDEPKANASTHGYATAGWVSAPAAGRVIARIGPMLGLLPDLDNAAAIQAQLAIPLQPGRPPGAKPAGPPGAA</sequence>
<feature type="non-terminal residue" evidence="6">
    <location>
        <position position="623"/>
    </location>
</feature>
<dbReference type="GO" id="GO:0004180">
    <property type="term" value="F:carboxypeptidase activity"/>
    <property type="evidence" value="ECO:0007669"/>
    <property type="project" value="UniProtKB-KW"/>
</dbReference>
<evidence type="ECO:0000256" key="3">
    <source>
        <dbReference type="ARBA" id="ARBA00023136"/>
    </source>
</evidence>
<dbReference type="Pfam" id="PF00905">
    <property type="entry name" value="Transpeptidase"/>
    <property type="match status" value="1"/>
</dbReference>
<dbReference type="GO" id="GO:0008658">
    <property type="term" value="F:penicillin binding"/>
    <property type="evidence" value="ECO:0007669"/>
    <property type="project" value="InterPro"/>
</dbReference>
<evidence type="ECO:0000256" key="2">
    <source>
        <dbReference type="ARBA" id="ARBA00022645"/>
    </source>
</evidence>
<dbReference type="Proteomes" id="UP001165679">
    <property type="component" value="Unassembled WGS sequence"/>
</dbReference>
<dbReference type="Pfam" id="PF03717">
    <property type="entry name" value="PBP_dimer"/>
    <property type="match status" value="1"/>
</dbReference>
<dbReference type="InterPro" id="IPR036138">
    <property type="entry name" value="PBP_dimer_sf"/>
</dbReference>
<evidence type="ECO:0000259" key="4">
    <source>
        <dbReference type="Pfam" id="PF00905"/>
    </source>
</evidence>
<dbReference type="InterPro" id="IPR001460">
    <property type="entry name" value="PCN-bd_Tpept"/>
</dbReference>
<dbReference type="InterPro" id="IPR012338">
    <property type="entry name" value="Beta-lactam/transpept-like"/>
</dbReference>
<evidence type="ECO:0000313" key="7">
    <source>
        <dbReference type="Proteomes" id="UP001165679"/>
    </source>
</evidence>
<dbReference type="InterPro" id="IPR050515">
    <property type="entry name" value="Beta-lactam/transpept"/>
</dbReference>
<comment type="subcellular location">
    <subcellularLocation>
        <location evidence="1">Membrane</location>
    </subcellularLocation>
</comment>
<keyword evidence="7" id="KW-1185">Reference proteome</keyword>
<name>A0AA41YPW2_9PROT</name>
<comment type="caution">
    <text evidence="6">The sequence shown here is derived from an EMBL/GenBank/DDBJ whole genome shotgun (WGS) entry which is preliminary data.</text>
</comment>
<protein>
    <submittedName>
        <fullName evidence="6">Penicillin-binding protein 2</fullName>
    </submittedName>
</protein>
<keyword evidence="3" id="KW-0472">Membrane</keyword>
<dbReference type="EMBL" id="JAPDNT010000072">
    <property type="protein sequence ID" value="MCW3477929.1"/>
    <property type="molecule type" value="Genomic_DNA"/>
</dbReference>
<dbReference type="RefSeq" id="WP_264716921.1">
    <property type="nucleotide sequence ID" value="NZ_JAPDNT010000072.1"/>
</dbReference>
<dbReference type="SUPFAM" id="SSF56601">
    <property type="entry name" value="beta-lactamase/transpeptidase-like"/>
    <property type="match status" value="1"/>
</dbReference>
<evidence type="ECO:0000259" key="5">
    <source>
        <dbReference type="Pfam" id="PF03717"/>
    </source>
</evidence>
<evidence type="ECO:0000313" key="6">
    <source>
        <dbReference type="EMBL" id="MCW3477929.1"/>
    </source>
</evidence>
<dbReference type="Gene3D" id="3.40.710.10">
    <property type="entry name" value="DD-peptidase/beta-lactamase superfamily"/>
    <property type="match status" value="1"/>
</dbReference>
<proteinExistence type="predicted"/>
<organism evidence="6 7">
    <name type="scientific">Limobrevibacterium gyesilva</name>
    <dbReference type="NCBI Taxonomy" id="2991712"/>
    <lineage>
        <taxon>Bacteria</taxon>
        <taxon>Pseudomonadati</taxon>
        <taxon>Pseudomonadota</taxon>
        <taxon>Alphaproteobacteria</taxon>
        <taxon>Acetobacterales</taxon>
        <taxon>Acetobacteraceae</taxon>
        <taxon>Limobrevibacterium</taxon>
    </lineage>
</organism>
<keyword evidence="2" id="KW-0121">Carboxypeptidase</keyword>